<dbReference type="EMBL" id="CAJEWN010001449">
    <property type="protein sequence ID" value="CAD2197569.1"/>
    <property type="molecule type" value="Genomic_DNA"/>
</dbReference>
<reference evidence="2 3" key="1">
    <citation type="submission" date="2020-08" db="EMBL/GenBank/DDBJ databases">
        <authorList>
            <person name="Koutsovoulos G."/>
            <person name="Danchin GJ E."/>
        </authorList>
    </citation>
    <scope>NUCLEOTIDE SEQUENCE [LARGE SCALE GENOMIC DNA]</scope>
</reference>
<feature type="signal peptide" evidence="1">
    <location>
        <begin position="1"/>
        <end position="24"/>
    </location>
</feature>
<keyword evidence="1" id="KW-0732">Signal</keyword>
<comment type="caution">
    <text evidence="2">The sequence shown here is derived from an EMBL/GenBank/DDBJ whole genome shotgun (WGS) entry which is preliminary data.</text>
</comment>
<dbReference type="Proteomes" id="UP000580250">
    <property type="component" value="Unassembled WGS sequence"/>
</dbReference>
<evidence type="ECO:0000256" key="1">
    <source>
        <dbReference type="SAM" id="SignalP"/>
    </source>
</evidence>
<organism evidence="2 3">
    <name type="scientific">Meloidogyne enterolobii</name>
    <name type="common">Root-knot nematode worm</name>
    <name type="synonym">Meloidogyne mayaguensis</name>
    <dbReference type="NCBI Taxonomy" id="390850"/>
    <lineage>
        <taxon>Eukaryota</taxon>
        <taxon>Metazoa</taxon>
        <taxon>Ecdysozoa</taxon>
        <taxon>Nematoda</taxon>
        <taxon>Chromadorea</taxon>
        <taxon>Rhabditida</taxon>
        <taxon>Tylenchina</taxon>
        <taxon>Tylenchomorpha</taxon>
        <taxon>Tylenchoidea</taxon>
        <taxon>Meloidogynidae</taxon>
        <taxon>Meloidogyninae</taxon>
        <taxon>Meloidogyne</taxon>
    </lineage>
</organism>
<gene>
    <name evidence="2" type="ORF">MENT_LOCUS50830</name>
</gene>
<evidence type="ECO:0000313" key="2">
    <source>
        <dbReference type="EMBL" id="CAD2197569.1"/>
    </source>
</evidence>
<evidence type="ECO:0000313" key="3">
    <source>
        <dbReference type="Proteomes" id="UP000580250"/>
    </source>
</evidence>
<name>A0A6V7XE01_MELEN</name>
<accession>A0A6V7XE01</accession>
<proteinExistence type="predicted"/>
<sequence>MSVINLKVIFVFIFICMFQEIVFAADCKVGSCPCSATGCPNGSKWNCNPFGGCLCSYVPLGACLWTSGVCCTSSG</sequence>
<dbReference type="AlphaFoldDB" id="A0A6V7XE01"/>
<feature type="chain" id="PRO_5028421088" evidence="1">
    <location>
        <begin position="25"/>
        <end position="75"/>
    </location>
</feature>
<protein>
    <submittedName>
        <fullName evidence="2">Uncharacterized protein</fullName>
    </submittedName>
</protein>
<dbReference type="OrthoDB" id="5881853at2759"/>